<reference evidence="2" key="1">
    <citation type="journal article" date="2019" name="Int. J. Syst. Evol. Microbiol.">
        <title>The Global Catalogue of Microorganisms (GCM) 10K type strain sequencing project: providing services to taxonomists for standard genome sequencing and annotation.</title>
        <authorList>
            <consortium name="The Broad Institute Genomics Platform"/>
            <consortium name="The Broad Institute Genome Sequencing Center for Infectious Disease"/>
            <person name="Wu L."/>
            <person name="Ma J."/>
        </authorList>
    </citation>
    <scope>NUCLEOTIDE SEQUENCE [LARGE SCALE GENOMIC DNA]</scope>
    <source>
        <strain evidence="2">JCM 18410</strain>
    </source>
</reference>
<dbReference type="Proteomes" id="UP001500124">
    <property type="component" value="Unassembled WGS sequence"/>
</dbReference>
<proteinExistence type="predicted"/>
<name>A0ABP9KHL1_9ACTN</name>
<sequence length="137" mass="14685">MTLWQPGMLITAGRLQDATPWVPLTSLGSYLSNAADGSSQPMARDVFVRDEVVREFKGIINCSGGTTATYPFFAFNSAYAPSDYERNWPGAGTGPSTPFRVALLTSGTWQLTGQASAVTSLRLDFLMIKSATGRIPG</sequence>
<protein>
    <submittedName>
        <fullName evidence="1">Uncharacterized protein</fullName>
    </submittedName>
</protein>
<evidence type="ECO:0000313" key="1">
    <source>
        <dbReference type="EMBL" id="GAA5056486.1"/>
    </source>
</evidence>
<organism evidence="1 2">
    <name type="scientific">Streptomyces similanensis</name>
    <dbReference type="NCBI Taxonomy" id="1274988"/>
    <lineage>
        <taxon>Bacteria</taxon>
        <taxon>Bacillati</taxon>
        <taxon>Actinomycetota</taxon>
        <taxon>Actinomycetes</taxon>
        <taxon>Kitasatosporales</taxon>
        <taxon>Streptomycetaceae</taxon>
        <taxon>Streptomyces</taxon>
    </lineage>
</organism>
<evidence type="ECO:0000313" key="2">
    <source>
        <dbReference type="Proteomes" id="UP001500124"/>
    </source>
</evidence>
<dbReference type="EMBL" id="BAABKC010000044">
    <property type="protein sequence ID" value="GAA5056486.1"/>
    <property type="molecule type" value="Genomic_DNA"/>
</dbReference>
<dbReference type="RefSeq" id="WP_345668707.1">
    <property type="nucleotide sequence ID" value="NZ_BAABKC010000044.1"/>
</dbReference>
<keyword evidence="2" id="KW-1185">Reference proteome</keyword>
<comment type="caution">
    <text evidence="1">The sequence shown here is derived from an EMBL/GenBank/DDBJ whole genome shotgun (WGS) entry which is preliminary data.</text>
</comment>
<gene>
    <name evidence="1" type="ORF">GCM10023336_29320</name>
</gene>
<accession>A0ABP9KHL1</accession>